<evidence type="ECO:0000313" key="2">
    <source>
        <dbReference type="Proteomes" id="UP001632037"/>
    </source>
</evidence>
<organism evidence="1 2">
    <name type="scientific">Phytophthora oleae</name>
    <dbReference type="NCBI Taxonomy" id="2107226"/>
    <lineage>
        <taxon>Eukaryota</taxon>
        <taxon>Sar</taxon>
        <taxon>Stramenopiles</taxon>
        <taxon>Oomycota</taxon>
        <taxon>Peronosporomycetes</taxon>
        <taxon>Peronosporales</taxon>
        <taxon>Peronosporaceae</taxon>
        <taxon>Phytophthora</taxon>
    </lineage>
</organism>
<gene>
    <name evidence="1" type="ORF">V7S43_017991</name>
</gene>
<comment type="caution">
    <text evidence="1">The sequence shown here is derived from an EMBL/GenBank/DDBJ whole genome shotgun (WGS) entry which is preliminary data.</text>
</comment>
<dbReference type="EMBL" id="JBIMZQ010000069">
    <property type="protein sequence ID" value="KAL3657078.1"/>
    <property type="molecule type" value="Genomic_DNA"/>
</dbReference>
<protein>
    <submittedName>
        <fullName evidence="1">Uncharacterized protein</fullName>
    </submittedName>
</protein>
<sequence length="133" mass="15471">MNAFDTKPQRAREVSNLTGTINVLKCAAETHADDIETASALRKDIRSTDKLMLQRARKDLYVTERSTKERVYPEGMEPPSQWAYETPKNFRYNALHRFESNVKGAFSNKANGNINKFQIQFKSRKRDGRYFTF</sequence>
<proteinExistence type="predicted"/>
<dbReference type="AlphaFoldDB" id="A0ABD3ERM2"/>
<reference evidence="1 2" key="1">
    <citation type="submission" date="2024-09" db="EMBL/GenBank/DDBJ databases">
        <title>Genome sequencing and assembly of Phytophthora oleae, isolate VK10A, causative agent of rot of olive drupes.</title>
        <authorList>
            <person name="Conti Taguali S."/>
            <person name="Riolo M."/>
            <person name="La Spada F."/>
            <person name="Cacciola S.O."/>
            <person name="Dionisio G."/>
        </authorList>
    </citation>
    <scope>NUCLEOTIDE SEQUENCE [LARGE SCALE GENOMIC DNA]</scope>
    <source>
        <strain evidence="1 2">VK10A</strain>
    </source>
</reference>
<evidence type="ECO:0000313" key="1">
    <source>
        <dbReference type="EMBL" id="KAL3657078.1"/>
    </source>
</evidence>
<dbReference type="Proteomes" id="UP001632037">
    <property type="component" value="Unassembled WGS sequence"/>
</dbReference>
<name>A0ABD3ERM2_9STRA</name>
<accession>A0ABD3ERM2</accession>
<keyword evidence="2" id="KW-1185">Reference proteome</keyword>